<dbReference type="Proteomes" id="UP000261758">
    <property type="component" value="Plasmid unnamed"/>
</dbReference>
<evidence type="ECO:0008006" key="4">
    <source>
        <dbReference type="Google" id="ProtNLM"/>
    </source>
</evidence>
<proteinExistence type="predicted"/>
<keyword evidence="2" id="KW-0614">Plasmid</keyword>
<reference evidence="2 3" key="1">
    <citation type="submission" date="2017-08" db="EMBL/GenBank/DDBJ databases">
        <title>Genome sequences of Ralstonia solanacearum Species Complex (RSSC) isolated from Potato bacterial wilts in Korea.</title>
        <authorList>
            <person name="Cho H."/>
            <person name="Song E.-S."/>
            <person name="Lee Y.K."/>
            <person name="Lee S."/>
            <person name="Lee S.-W."/>
            <person name="Jo A."/>
            <person name="Kim J.-G."/>
            <person name="Hwang I."/>
        </authorList>
    </citation>
    <scope>NUCLEOTIDE SEQUENCE [LARGE SCALE GENOMIC DNA]</scope>
    <source>
        <strain evidence="2 3">T98</strain>
        <plasmid evidence="2 3">unnamed</plasmid>
    </source>
</reference>
<evidence type="ECO:0000313" key="3">
    <source>
        <dbReference type="Proteomes" id="UP000261758"/>
    </source>
</evidence>
<evidence type="ECO:0000313" key="2">
    <source>
        <dbReference type="EMBL" id="AXV83783.1"/>
    </source>
</evidence>
<name>A0AAD0SBT4_RALSL</name>
<dbReference type="EMBL" id="CP022760">
    <property type="protein sequence ID" value="AXV83783.1"/>
    <property type="molecule type" value="Genomic_DNA"/>
</dbReference>
<organism evidence="2 3">
    <name type="scientific">Ralstonia solanacearum</name>
    <name type="common">Pseudomonas solanacearum</name>
    <dbReference type="NCBI Taxonomy" id="305"/>
    <lineage>
        <taxon>Bacteria</taxon>
        <taxon>Pseudomonadati</taxon>
        <taxon>Pseudomonadota</taxon>
        <taxon>Betaproteobacteria</taxon>
        <taxon>Burkholderiales</taxon>
        <taxon>Burkholderiaceae</taxon>
        <taxon>Ralstonia</taxon>
        <taxon>Ralstonia solanacearum species complex</taxon>
    </lineage>
</organism>
<accession>A0AAD0SBT4</accession>
<keyword evidence="1" id="KW-0812">Transmembrane</keyword>
<gene>
    <name evidence="2" type="ORF">CJO77_19645</name>
</gene>
<keyword evidence="1" id="KW-0472">Membrane</keyword>
<sequence>MFTAEHGYQVARRRSVKEGRKCIQADGQKKQWAIDEACGVSVALPGTSDKCIYAQNNGYLELSNPGWDKQDVAVLGTVAVFPFAMFIVWIWYCFAVNPIIFGRVIVVFWVSTQTSSAGDLWFGWLLCFPLAVGALFLLYLHFGINGAHTAFFTDARGRIRFNRLTRKVYVLRPKKCGGNVVLDWNRIRAIVDMDGYDLLLRRNAAPERELPYYALILYHPPFDEGDPASCGEDALFVGPFLRSKEDAASLWEYIRRYMEYGPGHQGIPATSPIESSTYCGISSSQQRQLENRFASGGFFYWLSVVTCTWPKFPKEWESDSGIGEPEDKPVQAGAVMTAAVYRSEGKLSPEDNIDFLRHWGGEGSA</sequence>
<evidence type="ECO:0000256" key="1">
    <source>
        <dbReference type="SAM" id="Phobius"/>
    </source>
</evidence>
<feature type="transmembrane region" description="Helical" evidence="1">
    <location>
        <begin position="121"/>
        <end position="142"/>
    </location>
</feature>
<dbReference type="RefSeq" id="WP_013209739.1">
    <property type="nucleotide sequence ID" value="NZ_CP022760.1"/>
</dbReference>
<dbReference type="AlphaFoldDB" id="A0AAD0SBT4"/>
<geneLocation type="plasmid" evidence="2 3">
    <name>unnamed</name>
</geneLocation>
<keyword evidence="1" id="KW-1133">Transmembrane helix</keyword>
<feature type="transmembrane region" description="Helical" evidence="1">
    <location>
        <begin position="72"/>
        <end position="101"/>
    </location>
</feature>
<protein>
    <recommendedName>
        <fullName evidence="4">Transmembrane protein</fullName>
    </recommendedName>
</protein>